<dbReference type="InterPro" id="IPR015424">
    <property type="entry name" value="PyrdxlP-dep_Trfase"/>
</dbReference>
<keyword evidence="11" id="KW-1185">Reference proteome</keyword>
<feature type="active site" description="Proton acceptor" evidence="5">
    <location>
        <position position="192"/>
    </location>
</feature>
<keyword evidence="1 7" id="KW-0479">Metal-binding</keyword>
<dbReference type="GO" id="GO:0046872">
    <property type="term" value="F:metal ion binding"/>
    <property type="evidence" value="ECO:0007669"/>
    <property type="project" value="UniProtKB-KW"/>
</dbReference>
<dbReference type="PIRSF" id="PIRSF000390">
    <property type="entry name" value="PLP_StrS"/>
    <property type="match status" value="1"/>
</dbReference>
<dbReference type="RefSeq" id="WP_163895751.1">
    <property type="nucleotide sequence ID" value="NZ_JAAFYS010000004.1"/>
</dbReference>
<dbReference type="PANTHER" id="PTHR30244">
    <property type="entry name" value="TRANSAMINASE"/>
    <property type="match status" value="1"/>
</dbReference>
<dbReference type="Proteomes" id="UP000474757">
    <property type="component" value="Unassembled WGS sequence"/>
</dbReference>
<keyword evidence="3 7" id="KW-0408">Iron</keyword>
<evidence type="ECO:0000259" key="9">
    <source>
        <dbReference type="PROSITE" id="PS51007"/>
    </source>
</evidence>
<gene>
    <name evidence="10" type="ORF">GZA08_16755</name>
</gene>
<dbReference type="Gene3D" id="3.40.640.10">
    <property type="entry name" value="Type I PLP-dependent aspartate aminotransferase-like (Major domain)"/>
    <property type="match status" value="1"/>
</dbReference>
<keyword evidence="2 6" id="KW-0663">Pyridoxal phosphate</keyword>
<comment type="similarity">
    <text evidence="4 8">Belongs to the DegT/DnrJ/EryC1 family.</text>
</comment>
<dbReference type="GO" id="GO:0008483">
    <property type="term" value="F:transaminase activity"/>
    <property type="evidence" value="ECO:0007669"/>
    <property type="project" value="TreeGrafter"/>
</dbReference>
<evidence type="ECO:0000256" key="5">
    <source>
        <dbReference type="PIRSR" id="PIRSR000390-1"/>
    </source>
</evidence>
<dbReference type="InterPro" id="IPR015421">
    <property type="entry name" value="PyrdxlP-dep_Trfase_major"/>
</dbReference>
<evidence type="ECO:0000313" key="10">
    <source>
        <dbReference type="EMBL" id="NDV02620.1"/>
    </source>
</evidence>
<dbReference type="GO" id="GO:0030170">
    <property type="term" value="F:pyridoxal phosphate binding"/>
    <property type="evidence" value="ECO:0007669"/>
    <property type="project" value="TreeGrafter"/>
</dbReference>
<feature type="modified residue" description="N6-(pyridoxal phosphate)lysine" evidence="6">
    <location>
        <position position="192"/>
    </location>
</feature>
<proteinExistence type="inferred from homology"/>
<dbReference type="GO" id="GO:0000271">
    <property type="term" value="P:polysaccharide biosynthetic process"/>
    <property type="evidence" value="ECO:0007669"/>
    <property type="project" value="TreeGrafter"/>
</dbReference>
<accession>A0A6B2JWW3</accession>
<feature type="domain" description="Cytochrome c" evidence="9">
    <location>
        <begin position="162"/>
        <end position="322"/>
    </location>
</feature>
<evidence type="ECO:0000256" key="4">
    <source>
        <dbReference type="ARBA" id="ARBA00037999"/>
    </source>
</evidence>
<dbReference type="InterPro" id="IPR000653">
    <property type="entry name" value="DegT/StrS_aminotransferase"/>
</dbReference>
<sequence length="376" mass="39939">MTPEILRVFRPRLPPATEVAAYLARADEDRHYTNRGTLVLELEARLARLFGVNRHGVRTASSGTAALEVAILAHAGRAEERRLALMPSFTFAATAIAAERCGYIPHFVDISPETWALDPDALLHHPRIEEAGLILSVAPFGRLPDVAALERLQAAARVPVVLDAAAGFGALADGRAQVSGAVPICLSCHATKGFSTGEGGAVLWDNAPGQARVEQAANFGFLGSRQAQMAGTNAKLSKYHAAVGLAMLDGRTERQRANAAVTAAYREAAGAAELPGCLHLAPDISPAYALFEAPSPAVAARLQARLTGALVETRAWYEAGLAVQPWFQRYGADRLPVTDSLAPRLFGLPIAHDLPEEKIGLVLDLIAERGAERGYA</sequence>
<evidence type="ECO:0000256" key="2">
    <source>
        <dbReference type="ARBA" id="ARBA00022898"/>
    </source>
</evidence>
<dbReference type="GO" id="GO:0020037">
    <property type="term" value="F:heme binding"/>
    <property type="evidence" value="ECO:0007669"/>
    <property type="project" value="InterPro"/>
</dbReference>
<evidence type="ECO:0000313" key="11">
    <source>
        <dbReference type="Proteomes" id="UP000474757"/>
    </source>
</evidence>
<dbReference type="SUPFAM" id="SSF53383">
    <property type="entry name" value="PLP-dependent transferases"/>
    <property type="match status" value="1"/>
</dbReference>
<evidence type="ECO:0000256" key="7">
    <source>
        <dbReference type="PROSITE-ProRule" id="PRU00433"/>
    </source>
</evidence>
<dbReference type="EMBL" id="JAAGAB010000004">
    <property type="protein sequence ID" value="NDV02620.1"/>
    <property type="molecule type" value="Genomic_DNA"/>
</dbReference>
<organism evidence="10 11">
    <name type="scientific">Pseudoroseicyclus tamaricis</name>
    <dbReference type="NCBI Taxonomy" id="2705421"/>
    <lineage>
        <taxon>Bacteria</taxon>
        <taxon>Pseudomonadati</taxon>
        <taxon>Pseudomonadota</taxon>
        <taxon>Alphaproteobacteria</taxon>
        <taxon>Rhodobacterales</taxon>
        <taxon>Paracoccaceae</taxon>
        <taxon>Pseudoroseicyclus</taxon>
    </lineage>
</organism>
<dbReference type="InterPro" id="IPR009056">
    <property type="entry name" value="Cyt_c-like_dom"/>
</dbReference>
<dbReference type="PANTHER" id="PTHR30244:SF9">
    <property type="entry name" value="PROTEIN RV3402C"/>
    <property type="match status" value="1"/>
</dbReference>
<keyword evidence="7" id="KW-0349">Heme</keyword>
<dbReference type="PROSITE" id="PS51007">
    <property type="entry name" value="CYTC"/>
    <property type="match status" value="1"/>
</dbReference>
<reference evidence="10 11" key="1">
    <citation type="submission" date="2020-02" db="EMBL/GenBank/DDBJ databases">
        <title>Pseudoroseicyclus tamarix, sp. nov., isolated from offshore sediment of a Tamarix chinensis forest.</title>
        <authorList>
            <person name="Gai Y."/>
        </authorList>
    </citation>
    <scope>NUCLEOTIDE SEQUENCE [LARGE SCALE GENOMIC DNA]</scope>
    <source>
        <strain evidence="10 11">CLL3-39</strain>
    </source>
</reference>
<evidence type="ECO:0000256" key="3">
    <source>
        <dbReference type="ARBA" id="ARBA00023004"/>
    </source>
</evidence>
<comment type="caution">
    <text evidence="10">The sequence shown here is derived from an EMBL/GenBank/DDBJ whole genome shotgun (WGS) entry which is preliminary data.</text>
</comment>
<evidence type="ECO:0000256" key="1">
    <source>
        <dbReference type="ARBA" id="ARBA00022723"/>
    </source>
</evidence>
<dbReference type="AlphaFoldDB" id="A0A6B2JWW3"/>
<evidence type="ECO:0000256" key="8">
    <source>
        <dbReference type="RuleBase" id="RU004508"/>
    </source>
</evidence>
<dbReference type="GO" id="GO:0009055">
    <property type="term" value="F:electron transfer activity"/>
    <property type="evidence" value="ECO:0007669"/>
    <property type="project" value="InterPro"/>
</dbReference>
<dbReference type="Pfam" id="PF01041">
    <property type="entry name" value="DegT_DnrJ_EryC1"/>
    <property type="match status" value="1"/>
</dbReference>
<evidence type="ECO:0000256" key="6">
    <source>
        <dbReference type="PIRSR" id="PIRSR000390-2"/>
    </source>
</evidence>
<name>A0A6B2JWW3_9RHOB</name>
<protein>
    <recommendedName>
        <fullName evidence="9">Cytochrome c domain-containing protein</fullName>
    </recommendedName>
</protein>